<sequence length="74" mass="8625">MLYIFSLLKHLVYHQLHLKLSPNFKKSLSIVVSVNGKCSCQKGREKPKKLWKETIISNLTLNDIVQCIVLCRER</sequence>
<gene>
    <name evidence="1" type="ORF">TCM_009915</name>
</gene>
<dbReference type="InParanoid" id="A0A061E5C3"/>
<name>A0A061E5C3_THECC</name>
<proteinExistence type="predicted"/>
<dbReference type="EMBL" id="CM001880">
    <property type="protein sequence ID" value="EOY00185.1"/>
    <property type="molecule type" value="Genomic_DNA"/>
</dbReference>
<accession>A0A061E5C3</accession>
<organism evidence="1 2">
    <name type="scientific">Theobroma cacao</name>
    <name type="common">Cacao</name>
    <name type="synonym">Cocoa</name>
    <dbReference type="NCBI Taxonomy" id="3641"/>
    <lineage>
        <taxon>Eukaryota</taxon>
        <taxon>Viridiplantae</taxon>
        <taxon>Streptophyta</taxon>
        <taxon>Embryophyta</taxon>
        <taxon>Tracheophyta</taxon>
        <taxon>Spermatophyta</taxon>
        <taxon>Magnoliopsida</taxon>
        <taxon>eudicotyledons</taxon>
        <taxon>Gunneridae</taxon>
        <taxon>Pentapetalae</taxon>
        <taxon>rosids</taxon>
        <taxon>malvids</taxon>
        <taxon>Malvales</taxon>
        <taxon>Malvaceae</taxon>
        <taxon>Byttnerioideae</taxon>
        <taxon>Theobroma</taxon>
    </lineage>
</organism>
<keyword evidence="2" id="KW-1185">Reference proteome</keyword>
<reference evidence="1 2" key="1">
    <citation type="journal article" date="2013" name="Genome Biol.">
        <title>The genome sequence of the most widely cultivated cacao type and its use to identify candidate genes regulating pod color.</title>
        <authorList>
            <person name="Motamayor J.C."/>
            <person name="Mockaitis K."/>
            <person name="Schmutz J."/>
            <person name="Haiminen N."/>
            <person name="Iii D.L."/>
            <person name="Cornejo O."/>
            <person name="Findley S.D."/>
            <person name="Zheng P."/>
            <person name="Utro F."/>
            <person name="Royaert S."/>
            <person name="Saski C."/>
            <person name="Jenkins J."/>
            <person name="Podicheti R."/>
            <person name="Zhao M."/>
            <person name="Scheffler B.E."/>
            <person name="Stack J.C."/>
            <person name="Feltus F.A."/>
            <person name="Mustiga G.M."/>
            <person name="Amores F."/>
            <person name="Phillips W."/>
            <person name="Marelli J.P."/>
            <person name="May G.D."/>
            <person name="Shapiro H."/>
            <person name="Ma J."/>
            <person name="Bustamante C.D."/>
            <person name="Schnell R.J."/>
            <person name="Main D."/>
            <person name="Gilbert D."/>
            <person name="Parida L."/>
            <person name="Kuhn D.N."/>
        </authorList>
    </citation>
    <scope>NUCLEOTIDE SEQUENCE [LARGE SCALE GENOMIC DNA]</scope>
    <source>
        <strain evidence="2">cv. Matina 1-6</strain>
    </source>
</reference>
<dbReference type="Gramene" id="EOY00185">
    <property type="protein sequence ID" value="EOY00185"/>
    <property type="gene ID" value="TCM_009915"/>
</dbReference>
<protein>
    <submittedName>
        <fullName evidence="1">Uncharacterized protein</fullName>
    </submittedName>
</protein>
<dbReference type="Proteomes" id="UP000026915">
    <property type="component" value="Chromosome 2"/>
</dbReference>
<dbReference type="AlphaFoldDB" id="A0A061E5C3"/>
<evidence type="ECO:0000313" key="2">
    <source>
        <dbReference type="Proteomes" id="UP000026915"/>
    </source>
</evidence>
<evidence type="ECO:0000313" key="1">
    <source>
        <dbReference type="EMBL" id="EOY00185.1"/>
    </source>
</evidence>
<dbReference type="HOGENOM" id="CLU_2692753_0_0_1"/>